<dbReference type="InterPro" id="IPR048328">
    <property type="entry name" value="Dyp_perox_C"/>
</dbReference>
<dbReference type="InterPro" id="IPR006314">
    <property type="entry name" value="Dyp_peroxidase"/>
</dbReference>
<keyword evidence="4 9" id="KW-0560">Oxidoreductase</keyword>
<dbReference type="SUPFAM" id="SSF54909">
    <property type="entry name" value="Dimeric alpha+beta barrel"/>
    <property type="match status" value="1"/>
</dbReference>
<comment type="cofactor">
    <cofactor evidence="1">
        <name>heme b</name>
        <dbReference type="ChEBI" id="CHEBI:60344"/>
    </cofactor>
</comment>
<proteinExistence type="inferred from homology"/>
<keyword evidence="2 9" id="KW-0575">Peroxidase</keyword>
<keyword evidence="10" id="KW-1185">Reference proteome</keyword>
<dbReference type="Pfam" id="PF04261">
    <property type="entry name" value="Dyp_perox_N"/>
    <property type="match status" value="1"/>
</dbReference>
<keyword evidence="3" id="KW-0479">Metal-binding</keyword>
<dbReference type="RefSeq" id="WP_067015157.1">
    <property type="nucleotide sequence ID" value="NZ_FLOB01000003.1"/>
</dbReference>
<dbReference type="NCBIfam" id="TIGR01413">
    <property type="entry name" value="Dyp_perox_fam"/>
    <property type="match status" value="1"/>
</dbReference>
<dbReference type="PROSITE" id="PS51404">
    <property type="entry name" value="DYP_PEROXIDASE"/>
    <property type="match status" value="1"/>
</dbReference>
<dbReference type="STRING" id="1792290.MSP8886_01784"/>
<evidence type="ECO:0000259" key="7">
    <source>
        <dbReference type="Pfam" id="PF04261"/>
    </source>
</evidence>
<evidence type="ECO:0000256" key="1">
    <source>
        <dbReference type="ARBA" id="ARBA00001970"/>
    </source>
</evidence>
<evidence type="ECO:0000256" key="6">
    <source>
        <dbReference type="ARBA" id="ARBA00025737"/>
    </source>
</evidence>
<dbReference type="AlphaFoldDB" id="A0A1A8TBK9"/>
<dbReference type="GO" id="GO:0005829">
    <property type="term" value="C:cytosol"/>
    <property type="evidence" value="ECO:0007669"/>
    <property type="project" value="TreeGrafter"/>
</dbReference>
<dbReference type="OrthoDB" id="3251355at2"/>
<evidence type="ECO:0000313" key="9">
    <source>
        <dbReference type="EMBL" id="SBS30356.1"/>
    </source>
</evidence>
<dbReference type="EC" id="1.11.1.-" evidence="9"/>
<evidence type="ECO:0000256" key="3">
    <source>
        <dbReference type="ARBA" id="ARBA00022723"/>
    </source>
</evidence>
<evidence type="ECO:0000256" key="5">
    <source>
        <dbReference type="ARBA" id="ARBA00023004"/>
    </source>
</evidence>
<comment type="similarity">
    <text evidence="6">Belongs to the DyP-type peroxidase family.</text>
</comment>
<evidence type="ECO:0000259" key="8">
    <source>
        <dbReference type="Pfam" id="PF20628"/>
    </source>
</evidence>
<dbReference type="Pfam" id="PF20628">
    <property type="entry name" value="Dyp_perox_C"/>
    <property type="match status" value="1"/>
</dbReference>
<evidence type="ECO:0000256" key="2">
    <source>
        <dbReference type="ARBA" id="ARBA00022559"/>
    </source>
</evidence>
<dbReference type="InterPro" id="IPR011008">
    <property type="entry name" value="Dimeric_a/b-barrel"/>
</dbReference>
<dbReference type="GO" id="GO:0020037">
    <property type="term" value="F:heme binding"/>
    <property type="evidence" value="ECO:0007669"/>
    <property type="project" value="InterPro"/>
</dbReference>
<accession>A0A1A8TBK9</accession>
<evidence type="ECO:0000256" key="4">
    <source>
        <dbReference type="ARBA" id="ARBA00023002"/>
    </source>
</evidence>
<dbReference type="GO" id="GO:0004601">
    <property type="term" value="F:peroxidase activity"/>
    <property type="evidence" value="ECO:0007669"/>
    <property type="project" value="UniProtKB-KW"/>
</dbReference>
<sequence length="309" mass="34927">MTHTFQSGIIPEASSDALFITFDVKKERIAGAKKALSMSPAIIRELQQQFPDADLYATIGISHSAWRYFDLSAHPAELAPFPRFSHNNIEVGETEGELVFHIRSTRRDASYLLANALYQAFDNSLTIIDEISCFKYLDNRDLTGFVDGTENPEGEARKAVALVGEEDIHFKDGSYLNLMRFEHDLNKWEQLDLKTQEDTYGRTKYANEEYVSKDKSVHAHTKRTSLKDHNGKSLEILRHSMPFASLTCKGLMFASYSKTPSIFNQMLKSMVEGDENGNQDHLMRYTAAKTGNAFFVPSVTWLESMGNGK</sequence>
<organism evidence="9 10">
    <name type="scientific">Marinomonas spartinae</name>
    <dbReference type="NCBI Taxonomy" id="1792290"/>
    <lineage>
        <taxon>Bacteria</taxon>
        <taxon>Pseudomonadati</taxon>
        <taxon>Pseudomonadota</taxon>
        <taxon>Gammaproteobacteria</taxon>
        <taxon>Oceanospirillales</taxon>
        <taxon>Oceanospirillaceae</taxon>
        <taxon>Marinomonas</taxon>
    </lineage>
</organism>
<keyword evidence="5" id="KW-0408">Iron</keyword>
<feature type="domain" description="Dyp-type peroxidase C-terminal" evidence="8">
    <location>
        <begin position="138"/>
        <end position="299"/>
    </location>
</feature>
<dbReference type="EMBL" id="FLOB01000003">
    <property type="protein sequence ID" value="SBS30356.1"/>
    <property type="molecule type" value="Genomic_DNA"/>
</dbReference>
<dbReference type="GO" id="GO:0046872">
    <property type="term" value="F:metal ion binding"/>
    <property type="evidence" value="ECO:0007669"/>
    <property type="project" value="UniProtKB-KW"/>
</dbReference>
<dbReference type="InterPro" id="IPR048327">
    <property type="entry name" value="Dyp_perox_N"/>
</dbReference>
<dbReference type="Proteomes" id="UP000092544">
    <property type="component" value="Unassembled WGS sequence"/>
</dbReference>
<evidence type="ECO:0000313" key="10">
    <source>
        <dbReference type="Proteomes" id="UP000092544"/>
    </source>
</evidence>
<protein>
    <submittedName>
        <fullName evidence="9">Putative deferrochelatase/peroxidase YfeX</fullName>
        <ecNumber evidence="9">1.11.1.-</ecNumber>
    </submittedName>
</protein>
<dbReference type="PANTHER" id="PTHR30521">
    <property type="entry name" value="DEFERROCHELATASE/PEROXIDASE"/>
    <property type="match status" value="1"/>
</dbReference>
<dbReference type="PANTHER" id="PTHR30521:SF0">
    <property type="entry name" value="DYP-TYPE PEROXIDASE FAMILY PROTEIN"/>
    <property type="match status" value="1"/>
</dbReference>
<name>A0A1A8TBK9_9GAMM</name>
<feature type="domain" description="Dyp-type peroxidase N-terminal" evidence="7">
    <location>
        <begin position="6"/>
        <end position="135"/>
    </location>
</feature>
<gene>
    <name evidence="9" type="primary">yfeX</name>
    <name evidence="9" type="ORF">MSP8886_01784</name>
</gene>
<reference evidence="9 10" key="1">
    <citation type="submission" date="2016-06" db="EMBL/GenBank/DDBJ databases">
        <authorList>
            <person name="Kjaerup R.B."/>
            <person name="Dalgaard T.S."/>
            <person name="Juul-Madsen H.R."/>
        </authorList>
    </citation>
    <scope>NUCLEOTIDE SEQUENCE [LARGE SCALE GENOMIC DNA]</scope>
    <source>
        <strain evidence="9 10">CECT 8886</strain>
    </source>
</reference>